<dbReference type="InterPro" id="IPR006170">
    <property type="entry name" value="PBP/GOBP"/>
</dbReference>
<dbReference type="PROSITE" id="PS51257">
    <property type="entry name" value="PROKAR_LIPOPROTEIN"/>
    <property type="match status" value="1"/>
</dbReference>
<feature type="signal peptide" evidence="1">
    <location>
        <begin position="1"/>
        <end position="16"/>
    </location>
</feature>
<feature type="chain" id="PRO_5009613894" evidence="1">
    <location>
        <begin position="17"/>
        <end position="142"/>
    </location>
</feature>
<dbReference type="PANTHER" id="PTHR21364:SF2">
    <property type="entry name" value="GENERAL ODORANT-BINDING PROTEIN 19A"/>
    <property type="match status" value="1"/>
</dbReference>
<dbReference type="EMBL" id="KX290609">
    <property type="protein sequence ID" value="APC94180.1"/>
    <property type="molecule type" value="mRNA"/>
</dbReference>
<dbReference type="CDD" id="cd23992">
    <property type="entry name" value="PBP_GOBP"/>
    <property type="match status" value="1"/>
</dbReference>
<dbReference type="PANTHER" id="PTHR21364">
    <property type="entry name" value="GENERAL ODORANT-BINDING PROTEIN 19A"/>
    <property type="match status" value="1"/>
</dbReference>
<name>A0A1J0KKS8_9CUCU</name>
<sequence>MKFILLAAVCIGGVSCIILESEFNEKLQKISKEAHRICVKETGITQEAIDHVKKGNFYDDLKTKKYNNCLWRNTQVMGENFKLDEKLLMELVPEKARDLLFKGISECFEEARAAPADLDFIEKTYSLSKCIHDKSPENWFYF</sequence>
<dbReference type="Gene3D" id="1.10.238.20">
    <property type="entry name" value="Pheromone/general odorant binding protein domain"/>
    <property type="match status" value="1"/>
</dbReference>
<reference evidence="2" key="1">
    <citation type="journal article" date="2016" name="Insect Biochem. Mol. Biol.">
        <title>Comparative transcriptome analysis of chemosensory genes in two sister leaf beetles provides insights into chemosensory speciation.</title>
        <authorList>
            <person name="Zhang B."/>
            <person name="Zhang W."/>
            <person name="Nie R.E."/>
            <person name="Li W.Z."/>
            <person name="Segraves K.A."/>
            <person name="Yang X.K."/>
            <person name="Xue H.J."/>
        </authorList>
    </citation>
    <scope>NUCLEOTIDE SEQUENCE</scope>
</reference>
<accession>A0A1J0KKS8</accession>
<proteinExistence type="evidence at transcript level"/>
<dbReference type="AlphaFoldDB" id="A0A1J0KKS8"/>
<dbReference type="SUPFAM" id="SSF47565">
    <property type="entry name" value="Insect pheromone/odorant-binding proteins"/>
    <property type="match status" value="1"/>
</dbReference>
<protein>
    <submittedName>
        <fullName evidence="2">Odorant-binding protein 23</fullName>
    </submittedName>
</protein>
<dbReference type="GO" id="GO:0005549">
    <property type="term" value="F:odorant binding"/>
    <property type="evidence" value="ECO:0007669"/>
    <property type="project" value="InterPro"/>
</dbReference>
<evidence type="ECO:0000313" key="2">
    <source>
        <dbReference type="EMBL" id="APC94180.1"/>
    </source>
</evidence>
<dbReference type="Pfam" id="PF01395">
    <property type="entry name" value="PBP_GOBP"/>
    <property type="match status" value="1"/>
</dbReference>
<organism evidence="2">
    <name type="scientific">Pyrrhalta maculicollis</name>
    <dbReference type="NCBI Taxonomy" id="226885"/>
    <lineage>
        <taxon>Eukaryota</taxon>
        <taxon>Metazoa</taxon>
        <taxon>Ecdysozoa</taxon>
        <taxon>Arthropoda</taxon>
        <taxon>Hexapoda</taxon>
        <taxon>Insecta</taxon>
        <taxon>Pterygota</taxon>
        <taxon>Neoptera</taxon>
        <taxon>Endopterygota</taxon>
        <taxon>Coleoptera</taxon>
        <taxon>Polyphaga</taxon>
        <taxon>Cucujiformia</taxon>
        <taxon>Chrysomeloidea</taxon>
        <taxon>Chrysomelidae</taxon>
        <taxon>Galerucinae</taxon>
        <taxon>Coelomerites</taxon>
        <taxon>Pyrrhalta</taxon>
    </lineage>
</organism>
<dbReference type="InterPro" id="IPR036728">
    <property type="entry name" value="PBP_GOBP_sf"/>
</dbReference>
<evidence type="ECO:0000256" key="1">
    <source>
        <dbReference type="SAM" id="SignalP"/>
    </source>
</evidence>
<keyword evidence="1" id="KW-0732">Signal</keyword>